<dbReference type="InterPro" id="IPR003343">
    <property type="entry name" value="Big_2"/>
</dbReference>
<accession>A0A372EF14</accession>
<dbReference type="RefSeq" id="WP_116960548.1">
    <property type="nucleotide sequence ID" value="NZ_QVLS01000013.1"/>
</dbReference>
<protein>
    <recommendedName>
        <fullName evidence="1">BIG2 domain-containing protein</fullName>
    </recommendedName>
</protein>
<keyword evidence="3" id="KW-1185">Reference proteome</keyword>
<dbReference type="AlphaFoldDB" id="A0A372EF14"/>
<organism evidence="2 3">
    <name type="scientific">Hydrogenophaga borbori</name>
    <dbReference type="NCBI Taxonomy" id="2294117"/>
    <lineage>
        <taxon>Bacteria</taxon>
        <taxon>Pseudomonadati</taxon>
        <taxon>Pseudomonadota</taxon>
        <taxon>Betaproteobacteria</taxon>
        <taxon>Burkholderiales</taxon>
        <taxon>Comamonadaceae</taxon>
        <taxon>Hydrogenophaga</taxon>
    </lineage>
</organism>
<dbReference type="EMBL" id="QVLS01000013">
    <property type="protein sequence ID" value="RFP76991.1"/>
    <property type="molecule type" value="Genomic_DNA"/>
</dbReference>
<sequence length="892" mass="94283">MRLVPRFAAWFARSLVQGLVQRPWRCLLLLTLGTPFAWATGVSINHLVITNVKQLSFAQARMEVPVGGHTTQTATVRLSPGAVTYRSGDTAVATVNAQTGQVSGVLSGETTIVATQAASPPYPAASASYTLQVKGQPLTFHPWQLASVAYGVPSFQIAPPTSNVQGATIVYSLKDQATAVASITEQGLVTVKAVGKTTIVATQKPFGAYDGGTTEAELEVTAVTGLNDREIPYTAVPIDLPPQLGGQPVTYASGNTGVATLTGTSAQPQVSLKGLGQTQLKAANAAGTVIATATWTVIAAPSGLNLANVTLPSTTFETTLQASSDSPGAISYSIPSQDTPNIAELSPSGHLLVKGPGTVQVQVSQAASGPYAAATTTASVTISDGRPGVVITSWPTQVLHANDTFEVRYRVNYFPGGVSGGVFSYNGSTGWGTDGNIQRVSYTPPPAAGQEGVFVFKVVDHPLTGGYRFALTYVGGPFSGYLEGEFDNPDVYRDIAVQYINPHPLNLGPAWQMVYGDKPVMPPTYDDAGNLIATNDPRYCPYFMSSNPNVLRGVGVPFGSAAYDKDHWETTGVGQTTISCGKTGDYLSTTLTVIGADPRLQAFPAVTLGMDSNPYPLLPAASLNPSSDWRYEIVQTPGQPVVAQIQNGQVVPLAAGTATLRATQAASNNFREASIDATLTVTPAQARVFDNIVATFGDPDFDVPRPQGIPGNAPVSYQFPQAGQDVATLIGGKIHILHAGTTPIQAVVGGTTYTGTLTVNKAKPRLFFYFTPQLFFSSTCGQEWTWPIANQGTNNTVGGTLITNSDGPLFYPMGSEPGNIGNAGPNQFKPYYLRWINHRAYTPEMAVWSDAWVEQGATRDFEAATSEKIQFSVWGNDRVIFSNGQWVLSCNQ</sequence>
<dbReference type="InterPro" id="IPR008964">
    <property type="entry name" value="Invasin/intimin_cell_adhesion"/>
</dbReference>
<feature type="domain" description="BIG2" evidence="1">
    <location>
        <begin position="52"/>
        <end position="116"/>
    </location>
</feature>
<evidence type="ECO:0000259" key="1">
    <source>
        <dbReference type="Pfam" id="PF02368"/>
    </source>
</evidence>
<dbReference type="Proteomes" id="UP000261931">
    <property type="component" value="Unassembled WGS sequence"/>
</dbReference>
<evidence type="ECO:0000313" key="3">
    <source>
        <dbReference type="Proteomes" id="UP000261931"/>
    </source>
</evidence>
<gene>
    <name evidence="2" type="ORF">DY262_18455</name>
</gene>
<dbReference type="SUPFAM" id="SSF49373">
    <property type="entry name" value="Invasin/intimin cell-adhesion fragments"/>
    <property type="match status" value="1"/>
</dbReference>
<evidence type="ECO:0000313" key="2">
    <source>
        <dbReference type="EMBL" id="RFP76991.1"/>
    </source>
</evidence>
<dbReference type="Pfam" id="PF02368">
    <property type="entry name" value="Big_2"/>
    <property type="match status" value="1"/>
</dbReference>
<comment type="caution">
    <text evidence="2">The sequence shown here is derived from an EMBL/GenBank/DDBJ whole genome shotgun (WGS) entry which is preliminary data.</text>
</comment>
<name>A0A372EF14_9BURK</name>
<dbReference type="Gene3D" id="2.60.40.1080">
    <property type="match status" value="1"/>
</dbReference>
<reference evidence="2 3" key="1">
    <citation type="submission" date="2018-08" db="EMBL/GenBank/DDBJ databases">
        <title>Hydrogenophaga sp. LA-38 isolated from sludge.</title>
        <authorList>
            <person name="Im W.-T."/>
        </authorList>
    </citation>
    <scope>NUCLEOTIDE SEQUENCE [LARGE SCALE GENOMIC DNA]</scope>
    <source>
        <strain evidence="2 3">LA-38</strain>
    </source>
</reference>
<proteinExistence type="predicted"/>